<gene>
    <name evidence="1" type="ORF">PAQ31011_01914</name>
</gene>
<evidence type="ECO:0000313" key="2">
    <source>
        <dbReference type="Proteomes" id="UP000366819"/>
    </source>
</evidence>
<dbReference type="Proteomes" id="UP000366819">
    <property type="component" value="Unassembled WGS sequence"/>
</dbReference>
<dbReference type="EMBL" id="CABPSN010000002">
    <property type="protein sequence ID" value="VVD96448.1"/>
    <property type="molecule type" value="Genomic_DNA"/>
</dbReference>
<keyword evidence="2" id="KW-1185">Reference proteome</keyword>
<organism evidence="1 2">
    <name type="scientific">Pandoraea aquatica</name>
    <dbReference type="NCBI Taxonomy" id="2508290"/>
    <lineage>
        <taxon>Bacteria</taxon>
        <taxon>Pseudomonadati</taxon>
        <taxon>Pseudomonadota</taxon>
        <taxon>Betaproteobacteria</taxon>
        <taxon>Burkholderiales</taxon>
        <taxon>Burkholderiaceae</taxon>
        <taxon>Pandoraea</taxon>
    </lineage>
</organism>
<name>A0A5E4UBQ0_9BURK</name>
<evidence type="ECO:0000313" key="1">
    <source>
        <dbReference type="EMBL" id="VVD96448.1"/>
    </source>
</evidence>
<dbReference type="AlphaFoldDB" id="A0A5E4UBQ0"/>
<protein>
    <submittedName>
        <fullName evidence="1">Uncharacterized protein</fullName>
    </submittedName>
</protein>
<reference evidence="1 2" key="1">
    <citation type="submission" date="2019-08" db="EMBL/GenBank/DDBJ databases">
        <authorList>
            <person name="Peeters C."/>
        </authorList>
    </citation>
    <scope>NUCLEOTIDE SEQUENCE [LARGE SCALE GENOMIC DNA]</scope>
    <source>
        <strain evidence="1 2">LMG 31011</strain>
    </source>
</reference>
<accession>A0A5E4UBQ0</accession>
<proteinExistence type="predicted"/>
<sequence length="243" mass="26512">MQTMIRIMLAIVVSVVATFLGVVVAPARADTTVNSNADLLNSPTAMQYVFSREAMLVMYQLGVEQDKKFNLQPDCKQTYRVKPIGTVVVKPFAVPDDGRQNPRTGVWLTRYQLERCGESKTYNALFVANPQGGKPVPKAFYPGNGAAGPVLIQDAVMTAAAMALARAGLKECKNADVFDMRIKRPAHDVVENGKTIRGVWEETWTFRACGRMVDIDMNFLPDADGGGTSFHTGAVKLQPIAAE</sequence>